<dbReference type="InterPro" id="IPR036280">
    <property type="entry name" value="Multihaem_cyt_sf"/>
</dbReference>
<gene>
    <name evidence="2" type="primary">dsrJ</name>
    <name evidence="2" type="ORF">ws172H5_0012</name>
</gene>
<dbReference type="EMBL" id="JQ256784">
    <property type="protein sequence ID" value="AFI78518.1"/>
    <property type="molecule type" value="Genomic_DNA"/>
</dbReference>
<dbReference type="AlphaFoldDB" id="I1X4U3"/>
<organism evidence="2">
    <name type="scientific">uncultured bacterium ws172H5</name>
    <dbReference type="NCBI Taxonomy" id="1131829"/>
    <lineage>
        <taxon>Bacteria</taxon>
        <taxon>environmental samples</taxon>
    </lineage>
</organism>
<accession>I1X4U3</accession>
<name>I1X4U3_9BACT</name>
<feature type="chain" id="PRO_5003654008" evidence="1">
    <location>
        <begin position="26"/>
        <end position="169"/>
    </location>
</feature>
<evidence type="ECO:0000256" key="1">
    <source>
        <dbReference type="SAM" id="SignalP"/>
    </source>
</evidence>
<proteinExistence type="predicted"/>
<reference evidence="2" key="1">
    <citation type="journal article" date="2012" name="ISME J.">
        <title>Roseobacter clade bacteria are abundant in coastal sediments and encode a novel combination of sulfur oxidation genes.</title>
        <authorList>
            <person name="Lenk S."/>
            <person name="Moraru C."/>
            <person name="Hahnke S."/>
            <person name="Arnds J."/>
            <person name="Richter M."/>
            <person name="Kube M."/>
            <person name="Reinhardt R."/>
            <person name="Brinkhoff T."/>
            <person name="Harder J."/>
            <person name="Amann R."/>
            <person name="Mussmann M."/>
        </authorList>
    </citation>
    <scope>NUCLEOTIDE SEQUENCE</scope>
</reference>
<protein>
    <submittedName>
        <fullName evidence="2">Sulfur oxidation protein DsrJ</fullName>
    </submittedName>
</protein>
<feature type="signal peptide" evidence="1">
    <location>
        <begin position="1"/>
        <end position="25"/>
    </location>
</feature>
<dbReference type="Gene3D" id="3.90.10.10">
    <property type="entry name" value="Cytochrome C3"/>
    <property type="match status" value="1"/>
</dbReference>
<evidence type="ECO:0000313" key="2">
    <source>
        <dbReference type="EMBL" id="AFI78518.1"/>
    </source>
</evidence>
<sequence>MSLRQFSQKLVIVAAGLLLALPLYAGEVPSPVVPKAKAKANEEFGCVEPVTEMRKNHMNFILHQRDDTMYKGIRTSRYALAECINCHVAPEQDGSYARYGDDKHFCSTCHTYAAVNIDCFGCHRDTPEKSNLEQALTNKPDPYHKDFAFNKNSSVPKKKVDVLSTGGAE</sequence>
<keyword evidence="1" id="KW-0732">Signal</keyword>
<dbReference type="SUPFAM" id="SSF48695">
    <property type="entry name" value="Multiheme cytochromes"/>
    <property type="match status" value="1"/>
</dbReference>